<keyword evidence="3" id="KW-1185">Reference proteome</keyword>
<evidence type="ECO:0000259" key="1">
    <source>
        <dbReference type="Pfam" id="PF24758"/>
    </source>
</evidence>
<name>A0A395MR24_9HYPO</name>
<sequence>MVRLITDLSNELLREILFFASTYDRVCPLRNVALVNKQIRRVAFPLLVRHWERDCRLHQPGLGLLALHLLRYPEQRTQVKTLNFMSPNTRTMDEEGRISYDQSPVRLQPESLAKLARAAGKALPNLAQSSNWVGRIQIGGFHAVAVLVMAWATRVTDVAMELPQPYVGGQMSDSYDIIMKFFHGAAQKASTSGMPLAEVQRLQIETWERESSQPGVMEFPFSVFQLPKLKRLHTKYLEMSDSSEYPIPRGCSTVEELFLNRSRVRGAELRKLLATCPRLRVLHYGWFYMILELEKRTIRDALIHEAASLEELHLDLESHAALNYRYELFFGANNNGMAIERSFESLSHLRRFTLDVEDLPERFGDPKKVMPSFLITRLPASLEELTLTWGNLWMKCLEESFISVGEHGLWLSIVVAIKTLLEEAGPGCKFNKLRSLDVTQILVGSKEMGKVVELGESKGINVLEYIRQSRA</sequence>
<dbReference type="InterPro" id="IPR032675">
    <property type="entry name" value="LRR_dom_sf"/>
</dbReference>
<evidence type="ECO:0000313" key="3">
    <source>
        <dbReference type="Proteomes" id="UP000265631"/>
    </source>
</evidence>
<reference evidence="2 3" key="1">
    <citation type="journal article" date="2018" name="PLoS Pathog.">
        <title>Evolution of structural diversity of trichothecenes, a family of toxins produced by plant pathogenic and entomopathogenic fungi.</title>
        <authorList>
            <person name="Proctor R.H."/>
            <person name="McCormick S.P."/>
            <person name="Kim H.S."/>
            <person name="Cardoza R.E."/>
            <person name="Stanley A.M."/>
            <person name="Lindo L."/>
            <person name="Kelly A."/>
            <person name="Brown D.W."/>
            <person name="Lee T."/>
            <person name="Vaughan M.M."/>
            <person name="Alexander N.J."/>
            <person name="Busman M."/>
            <person name="Gutierrez S."/>
        </authorList>
    </citation>
    <scope>NUCLEOTIDE SEQUENCE [LARGE SCALE GENOMIC DNA]</scope>
    <source>
        <strain evidence="2 3">NRRL 13405</strain>
    </source>
</reference>
<dbReference type="Proteomes" id="UP000265631">
    <property type="component" value="Unassembled WGS sequence"/>
</dbReference>
<comment type="caution">
    <text evidence="2">The sequence shown here is derived from an EMBL/GenBank/DDBJ whole genome shotgun (WGS) entry which is preliminary data.</text>
</comment>
<dbReference type="AlphaFoldDB" id="A0A395MR24"/>
<organism evidence="2 3">
    <name type="scientific">Fusarium flagelliforme</name>
    <dbReference type="NCBI Taxonomy" id="2675880"/>
    <lineage>
        <taxon>Eukaryota</taxon>
        <taxon>Fungi</taxon>
        <taxon>Dikarya</taxon>
        <taxon>Ascomycota</taxon>
        <taxon>Pezizomycotina</taxon>
        <taxon>Sordariomycetes</taxon>
        <taxon>Hypocreomycetidae</taxon>
        <taxon>Hypocreales</taxon>
        <taxon>Nectriaceae</taxon>
        <taxon>Fusarium</taxon>
        <taxon>Fusarium incarnatum-equiseti species complex</taxon>
    </lineage>
</organism>
<proteinExistence type="predicted"/>
<dbReference type="SUPFAM" id="SSF52047">
    <property type="entry name" value="RNI-like"/>
    <property type="match status" value="1"/>
</dbReference>
<accession>A0A395MR24</accession>
<evidence type="ECO:0000313" key="2">
    <source>
        <dbReference type="EMBL" id="RFN50372.1"/>
    </source>
</evidence>
<dbReference type="EMBL" id="PXXK01000140">
    <property type="protein sequence ID" value="RFN50372.1"/>
    <property type="molecule type" value="Genomic_DNA"/>
</dbReference>
<feature type="domain" description="F-box/LRR-repeat protein 15/At3g58940/PEG3-like LRR" evidence="1">
    <location>
        <begin position="199"/>
        <end position="313"/>
    </location>
</feature>
<protein>
    <recommendedName>
        <fullName evidence="1">F-box/LRR-repeat protein 15/At3g58940/PEG3-like LRR domain-containing protein</fullName>
    </recommendedName>
</protein>
<dbReference type="InterPro" id="IPR055411">
    <property type="entry name" value="LRR_FXL15/At3g58940/PEG3-like"/>
</dbReference>
<dbReference type="Gene3D" id="3.80.10.10">
    <property type="entry name" value="Ribonuclease Inhibitor"/>
    <property type="match status" value="1"/>
</dbReference>
<dbReference type="Pfam" id="PF24758">
    <property type="entry name" value="LRR_At5g56370"/>
    <property type="match status" value="1"/>
</dbReference>
<gene>
    <name evidence="2" type="ORF">FIE12Z_5343</name>
</gene>